<feature type="compositionally biased region" description="Basic and acidic residues" evidence="1">
    <location>
        <begin position="52"/>
        <end position="64"/>
    </location>
</feature>
<dbReference type="EMBL" id="BMNB01000003">
    <property type="protein sequence ID" value="GGM27175.1"/>
    <property type="molecule type" value="Genomic_DNA"/>
</dbReference>
<evidence type="ECO:0000313" key="3">
    <source>
        <dbReference type="Proteomes" id="UP000608890"/>
    </source>
</evidence>
<reference evidence="2" key="2">
    <citation type="submission" date="2020-09" db="EMBL/GenBank/DDBJ databases">
        <authorList>
            <person name="Sun Q."/>
            <person name="Zhou Y."/>
        </authorList>
    </citation>
    <scope>NUCLEOTIDE SEQUENCE</scope>
    <source>
        <strain evidence="2">CGMCC 4.7312</strain>
    </source>
</reference>
<proteinExistence type="predicted"/>
<evidence type="ECO:0000313" key="2">
    <source>
        <dbReference type="EMBL" id="GGM27175.1"/>
    </source>
</evidence>
<accession>A0A917TLQ4</accession>
<keyword evidence="3" id="KW-1185">Reference proteome</keyword>
<feature type="region of interest" description="Disordered" evidence="1">
    <location>
        <begin position="38"/>
        <end position="70"/>
    </location>
</feature>
<evidence type="ECO:0000256" key="1">
    <source>
        <dbReference type="SAM" id="MobiDB-lite"/>
    </source>
</evidence>
<dbReference type="AlphaFoldDB" id="A0A917TLQ4"/>
<comment type="caution">
    <text evidence="2">The sequence shown here is derived from an EMBL/GenBank/DDBJ whole genome shotgun (WGS) entry which is preliminary data.</text>
</comment>
<gene>
    <name evidence="2" type="ORF">GCM10011608_09950</name>
</gene>
<name>A0A917TLQ4_9ACTN</name>
<reference evidence="2" key="1">
    <citation type="journal article" date="2014" name="Int. J. Syst. Evol. Microbiol.">
        <title>Complete genome sequence of Corynebacterium casei LMG S-19264T (=DSM 44701T), isolated from a smear-ripened cheese.</title>
        <authorList>
            <consortium name="US DOE Joint Genome Institute (JGI-PGF)"/>
            <person name="Walter F."/>
            <person name="Albersmeier A."/>
            <person name="Kalinowski J."/>
            <person name="Ruckert C."/>
        </authorList>
    </citation>
    <scope>NUCLEOTIDE SEQUENCE</scope>
    <source>
        <strain evidence="2">CGMCC 4.7312</strain>
    </source>
</reference>
<organism evidence="2 3">
    <name type="scientific">Micromonospora sonchi</name>
    <dbReference type="NCBI Taxonomy" id="1763543"/>
    <lineage>
        <taxon>Bacteria</taxon>
        <taxon>Bacillati</taxon>
        <taxon>Actinomycetota</taxon>
        <taxon>Actinomycetes</taxon>
        <taxon>Micromonosporales</taxon>
        <taxon>Micromonosporaceae</taxon>
        <taxon>Micromonospora</taxon>
    </lineage>
</organism>
<dbReference type="RefSeq" id="WP_189041041.1">
    <property type="nucleotide sequence ID" value="NZ_BMNB01000003.1"/>
</dbReference>
<sequence>MDFDLLLDEASPRETVVPLCLNGKLRAEYEAVKARIEERAAHADDGDDLPEGDDRLATRKREPEPDPEQSLLDDLEEKMRAHTVPFKLRALGRQEWADLFSQHKPRREGQTGKLDPRDSMNVNSTTFFPALVRASVVEPEMSPERWAKLDKVLSDAQFDKLATAAWLLNRVEEDVPFSLSGSASTPT</sequence>
<evidence type="ECO:0008006" key="4">
    <source>
        <dbReference type="Google" id="ProtNLM"/>
    </source>
</evidence>
<dbReference type="Proteomes" id="UP000608890">
    <property type="component" value="Unassembled WGS sequence"/>
</dbReference>
<protein>
    <recommendedName>
        <fullName evidence="4">Tail assembly chaperone</fullName>
    </recommendedName>
</protein>